<reference evidence="2 3" key="1">
    <citation type="submission" date="2018-02" db="EMBL/GenBank/DDBJ databases">
        <title>The genomes of Aspergillus section Nigri reveals drivers in fungal speciation.</title>
        <authorList>
            <consortium name="DOE Joint Genome Institute"/>
            <person name="Vesth T.C."/>
            <person name="Nybo J."/>
            <person name="Theobald S."/>
            <person name="Brandl J."/>
            <person name="Frisvad J.C."/>
            <person name="Nielsen K.F."/>
            <person name="Lyhne E.K."/>
            <person name="Kogle M.E."/>
            <person name="Kuo A."/>
            <person name="Riley R."/>
            <person name="Clum A."/>
            <person name="Nolan M."/>
            <person name="Lipzen A."/>
            <person name="Salamov A."/>
            <person name="Henrissat B."/>
            <person name="Wiebenga A."/>
            <person name="De vries R.P."/>
            <person name="Grigoriev I.V."/>
            <person name="Mortensen U.H."/>
            <person name="Andersen M.R."/>
            <person name="Baker S.E."/>
        </authorList>
    </citation>
    <scope>NUCLEOTIDE SEQUENCE [LARGE SCALE GENOMIC DNA]</scope>
    <source>
        <strain evidence="2 3">CBS 121593</strain>
    </source>
</reference>
<feature type="compositionally biased region" description="Polar residues" evidence="1">
    <location>
        <begin position="8"/>
        <end position="20"/>
    </location>
</feature>
<dbReference type="Proteomes" id="UP000249402">
    <property type="component" value="Unassembled WGS sequence"/>
</dbReference>
<accession>A0A395GQJ7</accession>
<dbReference type="GeneID" id="37226522"/>
<dbReference type="OrthoDB" id="3549294at2759"/>
<feature type="region of interest" description="Disordered" evidence="1">
    <location>
        <begin position="600"/>
        <end position="624"/>
    </location>
</feature>
<protein>
    <submittedName>
        <fullName evidence="2">Uncharacterized protein</fullName>
    </submittedName>
</protein>
<dbReference type="AlphaFoldDB" id="A0A395GQJ7"/>
<name>A0A395GQJ7_9EURO</name>
<dbReference type="EMBL" id="KZ824461">
    <property type="protein sequence ID" value="RAK97632.1"/>
    <property type="molecule type" value="Genomic_DNA"/>
</dbReference>
<dbReference type="RefSeq" id="XP_025571960.1">
    <property type="nucleotide sequence ID" value="XM_025721657.1"/>
</dbReference>
<organism evidence="2 3">
    <name type="scientific">Aspergillus ibericus CBS 121593</name>
    <dbReference type="NCBI Taxonomy" id="1448316"/>
    <lineage>
        <taxon>Eukaryota</taxon>
        <taxon>Fungi</taxon>
        <taxon>Dikarya</taxon>
        <taxon>Ascomycota</taxon>
        <taxon>Pezizomycotina</taxon>
        <taxon>Eurotiomycetes</taxon>
        <taxon>Eurotiomycetidae</taxon>
        <taxon>Eurotiales</taxon>
        <taxon>Aspergillaceae</taxon>
        <taxon>Aspergillus</taxon>
        <taxon>Aspergillus subgen. Circumdati</taxon>
    </lineage>
</organism>
<feature type="region of interest" description="Disordered" evidence="1">
    <location>
        <begin position="1"/>
        <end position="47"/>
    </location>
</feature>
<gene>
    <name evidence="2" type="ORF">BO80DRAFT_448239</name>
</gene>
<sequence>MAQKRSRSLCSDTNDTSSMIPDSERGDSSESYTDEEEDPVEWSPGDGVCPPSSEFLAHYRASNDIWSRAASTQPNDSGSIVGILEAFLRMLRNVPPFFDHPPKDVHVTGGSKTPLILRSSFRLGTTDNMDCDQHWKSSDYLQCLGFLSPVTYNMTTELQQPISLLSSPLRRGHLTSITMAWSYIISCRWVEILQGAGWKCSISHDRDVQLADDFWDIVTRSRWLARSETRKGIHYSPWMLKDRKMKPEKQFSSDDWVEALPNSSLAFDILLKFCTREGLEAELLVGLASVLMLTSRNTPPPKLSPPTIIPQSSTPQAPVQSTKQDGILYKIFDSLDRAIFLSSTQDAFDSLICSAFFDPSVPCNLLGASSLGIKRVLFPSGELDNQRLLHVIVKQTPHLSPFWAAAICTNQAASLLRLSLNRLPPLCLAAAFWTDTIQSFLQVAYQSDSPANLESLISRATEFQTSYFCRPMASVPWSPSPPFGSTTLTNISLEVKEHLEHGHRPRSWQIYWVTKSGSEIPATARYQINPPKVEIVPCADGKEPCEELQCPGREAADEQSWSATSRLFNWHRDYDDGIWLDDGTKSIEAIRRMQVHPWIANPFEDNGQDDPVEDEDNGQQVPTESILDWYAEVERCQELENPALP</sequence>
<evidence type="ECO:0000256" key="1">
    <source>
        <dbReference type="SAM" id="MobiDB-lite"/>
    </source>
</evidence>
<proteinExistence type="predicted"/>
<evidence type="ECO:0000313" key="2">
    <source>
        <dbReference type="EMBL" id="RAK97632.1"/>
    </source>
</evidence>
<dbReference type="VEuPathDB" id="FungiDB:BO80DRAFT_448239"/>
<evidence type="ECO:0000313" key="3">
    <source>
        <dbReference type="Proteomes" id="UP000249402"/>
    </source>
</evidence>
<keyword evidence="3" id="KW-1185">Reference proteome</keyword>
<feature type="compositionally biased region" description="Acidic residues" evidence="1">
    <location>
        <begin position="606"/>
        <end position="617"/>
    </location>
</feature>